<comment type="similarity">
    <text evidence="1 3">Belongs to the 3-beta-HSD family.</text>
</comment>
<protein>
    <recommendedName>
        <fullName evidence="4">3-beta hydroxysteroid dehydrogenase/isomerase domain-containing protein</fullName>
    </recommendedName>
</protein>
<dbReference type="EMBL" id="JARBDR010000440">
    <property type="protein sequence ID" value="KAJ8312879.1"/>
    <property type="molecule type" value="Genomic_DNA"/>
</dbReference>
<sequence>MSGDVVLVTGGSGFLGQHVIKHLQEQADHVGEIRILDVEPFQKKLDYEDKKPVIPLIGSITDEDILRKATKGVNCVMHLAAVVSVKTFPDTALMEEVNIRGTQMLIQACIMQNVDLLIHCSTMDVVIGYNNIINGTEATVDYPNQHLFDSYAVTKCQGEMAVLKANGETLSNGNHLQTLTLRPVLMYGELDPYFMTRLIKTTARSGGKLTKFGSSQSYAQFVYVGNVAWSFICAHKALRSDPDLGGEAFFITDNTPTENFFNFSKPFLEANGFCLSSRSIPYWLIYFLIFFLNFVAWIISPIKQIDMPTTLSSVIFMNMKISFSSKEAHKVINYKPLFEPDQSHNLSMLFYGNYLKGDQ</sequence>
<dbReference type="InterPro" id="IPR002225">
    <property type="entry name" value="3Beta_OHSteriod_DH/Estase"/>
</dbReference>
<dbReference type="PANTHER" id="PTHR43245:SF51">
    <property type="entry name" value="SHORT CHAIN DEHYDROGENASE_REDUCTASE FAMILY 42E, MEMBER 2"/>
    <property type="match status" value="1"/>
</dbReference>
<evidence type="ECO:0000259" key="4">
    <source>
        <dbReference type="Pfam" id="PF01073"/>
    </source>
</evidence>
<keyword evidence="3" id="KW-0812">Transmembrane</keyword>
<organism evidence="6 7">
    <name type="scientific">Tegillarca granosa</name>
    <name type="common">Malaysian cockle</name>
    <name type="synonym">Anadara granosa</name>
    <dbReference type="NCBI Taxonomy" id="220873"/>
    <lineage>
        <taxon>Eukaryota</taxon>
        <taxon>Metazoa</taxon>
        <taxon>Spiralia</taxon>
        <taxon>Lophotrochozoa</taxon>
        <taxon>Mollusca</taxon>
        <taxon>Bivalvia</taxon>
        <taxon>Autobranchia</taxon>
        <taxon>Pteriomorphia</taxon>
        <taxon>Arcoida</taxon>
        <taxon>Arcoidea</taxon>
        <taxon>Arcidae</taxon>
        <taxon>Tegillarca</taxon>
    </lineage>
</organism>
<dbReference type="EMBL" id="JARBDR010000208">
    <property type="protein sequence ID" value="KAJ8319531.1"/>
    <property type="molecule type" value="Genomic_DNA"/>
</dbReference>
<proteinExistence type="inferred from homology"/>
<evidence type="ECO:0000313" key="7">
    <source>
        <dbReference type="Proteomes" id="UP001217089"/>
    </source>
</evidence>
<name>A0ABQ9FS20_TEGGR</name>
<dbReference type="SUPFAM" id="SSF51735">
    <property type="entry name" value="NAD(P)-binding Rossmann-fold domains"/>
    <property type="match status" value="1"/>
</dbReference>
<evidence type="ECO:0000313" key="5">
    <source>
        <dbReference type="EMBL" id="KAJ8312879.1"/>
    </source>
</evidence>
<evidence type="ECO:0000256" key="3">
    <source>
        <dbReference type="RuleBase" id="RU004475"/>
    </source>
</evidence>
<feature type="domain" description="3-beta hydroxysteroid dehydrogenase/isomerase" evidence="4">
    <location>
        <begin position="7"/>
        <end position="278"/>
    </location>
</feature>
<comment type="caution">
    <text evidence="6">The sequence shown here is derived from an EMBL/GenBank/DDBJ whole genome shotgun (WGS) entry which is preliminary data.</text>
</comment>
<accession>A0ABQ9FS20</accession>
<keyword evidence="7" id="KW-1185">Reference proteome</keyword>
<dbReference type="Pfam" id="PF01073">
    <property type="entry name" value="3Beta_HSD"/>
    <property type="match status" value="1"/>
</dbReference>
<evidence type="ECO:0000256" key="2">
    <source>
        <dbReference type="ARBA" id="ARBA00023002"/>
    </source>
</evidence>
<evidence type="ECO:0000256" key="1">
    <source>
        <dbReference type="ARBA" id="ARBA00009219"/>
    </source>
</evidence>
<keyword evidence="2 3" id="KW-0560">Oxidoreductase</keyword>
<dbReference type="Gene3D" id="3.40.50.720">
    <property type="entry name" value="NAD(P)-binding Rossmann-like Domain"/>
    <property type="match status" value="1"/>
</dbReference>
<gene>
    <name evidence="6" type="ORF">KUTeg_002918</name>
    <name evidence="5" type="ORF">KUTeg_010252</name>
</gene>
<feature type="transmembrane region" description="Helical" evidence="3">
    <location>
        <begin position="280"/>
        <end position="299"/>
    </location>
</feature>
<reference evidence="6 7" key="1">
    <citation type="submission" date="2022-12" db="EMBL/GenBank/DDBJ databases">
        <title>Chromosome-level genome of Tegillarca granosa.</title>
        <authorList>
            <person name="Kim J."/>
        </authorList>
    </citation>
    <scope>NUCLEOTIDE SEQUENCE [LARGE SCALE GENOMIC DNA]</scope>
    <source>
        <strain evidence="6">Teg-2019</strain>
        <tissue evidence="6">Adductor muscle</tissue>
    </source>
</reference>
<dbReference type="InterPro" id="IPR050177">
    <property type="entry name" value="Lipid_A_modif_metabolic_enz"/>
</dbReference>
<evidence type="ECO:0000313" key="6">
    <source>
        <dbReference type="EMBL" id="KAJ8319531.1"/>
    </source>
</evidence>
<keyword evidence="3" id="KW-1133">Transmembrane helix</keyword>
<keyword evidence="3" id="KW-0472">Membrane</keyword>
<dbReference type="PANTHER" id="PTHR43245">
    <property type="entry name" value="BIFUNCTIONAL POLYMYXIN RESISTANCE PROTEIN ARNA"/>
    <property type="match status" value="1"/>
</dbReference>
<dbReference type="InterPro" id="IPR036291">
    <property type="entry name" value="NAD(P)-bd_dom_sf"/>
</dbReference>
<dbReference type="Proteomes" id="UP001217089">
    <property type="component" value="Unassembled WGS sequence"/>
</dbReference>